<reference evidence="3" key="1">
    <citation type="submission" date="2023-03" db="EMBL/GenBank/DDBJ databases">
        <title>Chromosome-level genomes of two armyworms, Mythimna separata and Mythimna loreyi, provide insights into the biosynthesis and reception of sex pheromones.</title>
        <authorList>
            <person name="Zhao H."/>
        </authorList>
    </citation>
    <scope>NUCLEOTIDE SEQUENCE</scope>
    <source>
        <strain evidence="3">BeijingLab</strain>
        <tissue evidence="3">Pupa</tissue>
    </source>
</reference>
<evidence type="ECO:0000313" key="3">
    <source>
        <dbReference type="EMBL" id="KAJ8712134.1"/>
    </source>
</evidence>
<evidence type="ECO:0000256" key="1">
    <source>
        <dbReference type="SAM" id="MobiDB-lite"/>
    </source>
</evidence>
<dbReference type="AlphaFoldDB" id="A0AAD8DPH9"/>
<proteinExistence type="predicted"/>
<protein>
    <recommendedName>
        <fullName evidence="2">ZAD domain-containing protein</fullName>
    </recommendedName>
</protein>
<name>A0AAD8DPH9_MYTSE</name>
<sequence>MDEPTDSAEKILDLSASNVEACRICLATDIKLHSLQDTHLGTCIESIGGFTKSFDGLPNYVCYECAPILKKCNKLIEKSKRAESTLQEIFVKNGMISKPLIEEQIKSDPTLQSPLLCYFLNDYYYINYEDNSSSSNFTKIESNPNGDNRITLKNEPKEEPEEEVSDTVLLQNIIKVLCQEGETNQNVDQEDGTINNVGQENETINNVVQENETINNVGQEDGTINSVGQQDEAIMDSKDEETNSDSDVEAIEVDVPVVEIVSDDDNMGEDFISLKSYTVKHHIPVNGSSVLHDVPRYNKPKMRPLGVQKEKKGKKKKKKNTQQLDRPRSFQDEDKFVRRYFNIKRLNKPGRAARKRYFCMSCPETYDYVDDARDHTILGCQIPSSKNDNPSSSSGKTALWEICTEGTQEEC</sequence>
<accession>A0AAD8DPH9</accession>
<dbReference type="GO" id="GO:0005634">
    <property type="term" value="C:nucleus"/>
    <property type="evidence" value="ECO:0007669"/>
    <property type="project" value="InterPro"/>
</dbReference>
<dbReference type="Proteomes" id="UP001231518">
    <property type="component" value="Chromosome 17"/>
</dbReference>
<evidence type="ECO:0000259" key="2">
    <source>
        <dbReference type="SMART" id="SM00868"/>
    </source>
</evidence>
<feature type="region of interest" description="Disordered" evidence="1">
    <location>
        <begin position="137"/>
        <end position="163"/>
    </location>
</feature>
<comment type="caution">
    <text evidence="3">The sequence shown here is derived from an EMBL/GenBank/DDBJ whole genome shotgun (WGS) entry which is preliminary data.</text>
</comment>
<dbReference type="InterPro" id="IPR012934">
    <property type="entry name" value="Znf_AD"/>
</dbReference>
<feature type="domain" description="ZAD" evidence="2">
    <location>
        <begin position="21"/>
        <end position="89"/>
    </location>
</feature>
<gene>
    <name evidence="3" type="ORF">PYW07_004976</name>
</gene>
<feature type="compositionally biased region" description="Polar residues" evidence="1">
    <location>
        <begin position="137"/>
        <end position="148"/>
    </location>
</feature>
<dbReference type="GO" id="GO:0008270">
    <property type="term" value="F:zinc ion binding"/>
    <property type="evidence" value="ECO:0007669"/>
    <property type="project" value="InterPro"/>
</dbReference>
<dbReference type="SMART" id="SM00868">
    <property type="entry name" value="zf-AD"/>
    <property type="match status" value="1"/>
</dbReference>
<feature type="compositionally biased region" description="Basic residues" evidence="1">
    <location>
        <begin position="311"/>
        <end position="320"/>
    </location>
</feature>
<feature type="region of interest" description="Disordered" evidence="1">
    <location>
        <begin position="288"/>
        <end position="329"/>
    </location>
</feature>
<dbReference type="SUPFAM" id="SSF57716">
    <property type="entry name" value="Glucocorticoid receptor-like (DNA-binding domain)"/>
    <property type="match status" value="1"/>
</dbReference>
<keyword evidence="4" id="KW-1185">Reference proteome</keyword>
<evidence type="ECO:0000313" key="4">
    <source>
        <dbReference type="Proteomes" id="UP001231518"/>
    </source>
</evidence>
<dbReference type="EMBL" id="JARGEI010000021">
    <property type="protein sequence ID" value="KAJ8712134.1"/>
    <property type="molecule type" value="Genomic_DNA"/>
</dbReference>
<organism evidence="3 4">
    <name type="scientific">Mythimna separata</name>
    <name type="common">Oriental armyworm</name>
    <name type="synonym">Pseudaletia separata</name>
    <dbReference type="NCBI Taxonomy" id="271217"/>
    <lineage>
        <taxon>Eukaryota</taxon>
        <taxon>Metazoa</taxon>
        <taxon>Ecdysozoa</taxon>
        <taxon>Arthropoda</taxon>
        <taxon>Hexapoda</taxon>
        <taxon>Insecta</taxon>
        <taxon>Pterygota</taxon>
        <taxon>Neoptera</taxon>
        <taxon>Endopterygota</taxon>
        <taxon>Lepidoptera</taxon>
        <taxon>Glossata</taxon>
        <taxon>Ditrysia</taxon>
        <taxon>Noctuoidea</taxon>
        <taxon>Noctuidae</taxon>
        <taxon>Noctuinae</taxon>
        <taxon>Hadenini</taxon>
        <taxon>Mythimna</taxon>
    </lineage>
</organism>